<feature type="compositionally biased region" description="Basic and acidic residues" evidence="1">
    <location>
        <begin position="46"/>
        <end position="83"/>
    </location>
</feature>
<dbReference type="Proteomes" id="UP000274762">
    <property type="component" value="Unassembled WGS sequence"/>
</dbReference>
<organism evidence="2 3">
    <name type="scientific">Williamsia marianensis</name>
    <dbReference type="NCBI Taxonomy" id="85044"/>
    <lineage>
        <taxon>Bacteria</taxon>
        <taxon>Bacillati</taxon>
        <taxon>Actinomycetota</taxon>
        <taxon>Actinomycetes</taxon>
        <taxon>Mycobacteriales</taxon>
        <taxon>Nocardiaceae</taxon>
        <taxon>Williamsia</taxon>
    </lineage>
</organism>
<protein>
    <submittedName>
        <fullName evidence="2">Uncharacterized protein</fullName>
    </submittedName>
</protein>
<reference evidence="2 3" key="1">
    <citation type="submission" date="2018-10" db="EMBL/GenBank/DDBJ databases">
        <title>Sequencing the genomes of 1000 actinobacteria strains.</title>
        <authorList>
            <person name="Klenk H.-P."/>
        </authorList>
    </citation>
    <scope>NUCLEOTIDE SEQUENCE [LARGE SCALE GENOMIC DNA]</scope>
    <source>
        <strain evidence="2 3">DSM 44343</strain>
    </source>
</reference>
<comment type="caution">
    <text evidence="2">The sequence shown here is derived from an EMBL/GenBank/DDBJ whole genome shotgun (WGS) entry which is preliminary data.</text>
</comment>
<evidence type="ECO:0000256" key="1">
    <source>
        <dbReference type="SAM" id="MobiDB-lite"/>
    </source>
</evidence>
<dbReference type="EMBL" id="RBKV01000001">
    <property type="protein sequence ID" value="RKR93899.1"/>
    <property type="molecule type" value="Genomic_DNA"/>
</dbReference>
<proteinExistence type="predicted"/>
<accession>A0A495K0C1</accession>
<dbReference type="AlphaFoldDB" id="A0A495K0C1"/>
<evidence type="ECO:0000313" key="3">
    <source>
        <dbReference type="Proteomes" id="UP000274762"/>
    </source>
</evidence>
<gene>
    <name evidence="2" type="ORF">DFJ75_0687</name>
</gene>
<name>A0A495K0C1_WILMA</name>
<feature type="region of interest" description="Disordered" evidence="1">
    <location>
        <begin position="1"/>
        <end position="83"/>
    </location>
</feature>
<sequence length="83" mass="9199">MSNFANVQISARERFNPPPPGYPPSMSSAKDDPTLDNVMIPTETVNPDHHEHAKSPKHLNDDELAKRAEHEQALVDDAKNGDN</sequence>
<evidence type="ECO:0000313" key="2">
    <source>
        <dbReference type="EMBL" id="RKR93899.1"/>
    </source>
</evidence>